<evidence type="ECO:0000313" key="2">
    <source>
        <dbReference type="Proteomes" id="UP000615446"/>
    </source>
</evidence>
<dbReference type="EMBL" id="BLAL01000019">
    <property type="protein sequence ID" value="GES76219.1"/>
    <property type="molecule type" value="Genomic_DNA"/>
</dbReference>
<protein>
    <submittedName>
        <fullName evidence="1">Uncharacterized protein</fullName>
    </submittedName>
</protein>
<sequence length="101" mass="11657">MKTAIRKKHLNGVNEYKTITKSNSKVATFETMYIEDRAFCFILNGGSFPCVFKFLQRSFNENEGSKKENRVTTSILEEFTKIQTDTEAMEVEISSQNKSDR</sequence>
<organism evidence="1 2">
    <name type="scientific">Rhizophagus clarus</name>
    <dbReference type="NCBI Taxonomy" id="94130"/>
    <lineage>
        <taxon>Eukaryota</taxon>
        <taxon>Fungi</taxon>
        <taxon>Fungi incertae sedis</taxon>
        <taxon>Mucoromycota</taxon>
        <taxon>Glomeromycotina</taxon>
        <taxon>Glomeromycetes</taxon>
        <taxon>Glomerales</taxon>
        <taxon>Glomeraceae</taxon>
        <taxon>Rhizophagus</taxon>
    </lineage>
</organism>
<evidence type="ECO:0000313" key="1">
    <source>
        <dbReference type="EMBL" id="GES76219.1"/>
    </source>
</evidence>
<accession>A0A8H3QGN0</accession>
<dbReference type="AlphaFoldDB" id="A0A8H3QGN0"/>
<dbReference type="Proteomes" id="UP000615446">
    <property type="component" value="Unassembled WGS sequence"/>
</dbReference>
<name>A0A8H3QGN0_9GLOM</name>
<reference evidence="1" key="1">
    <citation type="submission" date="2019-10" db="EMBL/GenBank/DDBJ databases">
        <title>Conservation and host-specific expression of non-tandemly repeated heterogenous ribosome RNA gene in arbuscular mycorrhizal fungi.</title>
        <authorList>
            <person name="Maeda T."/>
            <person name="Kobayashi Y."/>
            <person name="Nakagawa T."/>
            <person name="Ezawa T."/>
            <person name="Yamaguchi K."/>
            <person name="Bino T."/>
            <person name="Nishimoto Y."/>
            <person name="Shigenobu S."/>
            <person name="Kawaguchi M."/>
        </authorList>
    </citation>
    <scope>NUCLEOTIDE SEQUENCE</scope>
    <source>
        <strain evidence="1">HR1</strain>
    </source>
</reference>
<comment type="caution">
    <text evidence="1">The sequence shown here is derived from an EMBL/GenBank/DDBJ whole genome shotgun (WGS) entry which is preliminary data.</text>
</comment>
<proteinExistence type="predicted"/>
<gene>
    <name evidence="1" type="ORF">RCL2_000362500</name>
</gene>